<evidence type="ECO:0000313" key="4">
    <source>
        <dbReference type="Proteomes" id="UP001214553"/>
    </source>
</evidence>
<sequence length="189" mass="19234">MPKSTYPRDRFDDVSADADRVGVHRAENPRLRPGLVILWSAVAAAVVIIVGIVGTLAVTGRFGAPEAGPTTAAPTPGVTPIIDTSFNVLILNATGQSGQATRAKDAVVKAGWHSDAVSPGEAGSTYPTTTVYYADAADQAAAAGLAQIVGATSIVLDDQYQTATDAKGKQLTVVLGTDLVDSSSPSPSS</sequence>
<dbReference type="RefSeq" id="WP_275279202.1">
    <property type="nucleotide sequence ID" value="NZ_CP119108.1"/>
</dbReference>
<name>A0ABY8C077_9MICO</name>
<evidence type="ECO:0000259" key="2">
    <source>
        <dbReference type="Pfam" id="PF13399"/>
    </source>
</evidence>
<dbReference type="Proteomes" id="UP001214553">
    <property type="component" value="Chromosome"/>
</dbReference>
<evidence type="ECO:0000313" key="3">
    <source>
        <dbReference type="EMBL" id="WEG09861.1"/>
    </source>
</evidence>
<organism evidence="3 4">
    <name type="scientific">Microbacterium horticulturae</name>
    <dbReference type="NCBI Taxonomy" id="3028316"/>
    <lineage>
        <taxon>Bacteria</taxon>
        <taxon>Bacillati</taxon>
        <taxon>Actinomycetota</taxon>
        <taxon>Actinomycetes</taxon>
        <taxon>Micrococcales</taxon>
        <taxon>Microbacteriaceae</taxon>
        <taxon>Microbacterium</taxon>
    </lineage>
</organism>
<dbReference type="Pfam" id="PF13399">
    <property type="entry name" value="LytR_C"/>
    <property type="match status" value="1"/>
</dbReference>
<keyword evidence="1" id="KW-0472">Membrane</keyword>
<proteinExistence type="predicted"/>
<gene>
    <name evidence="3" type="ORF">PU630_04680</name>
</gene>
<feature type="domain" description="LytR/CpsA/Psr regulator C-terminal" evidence="2">
    <location>
        <begin position="87"/>
        <end position="178"/>
    </location>
</feature>
<protein>
    <submittedName>
        <fullName evidence="3">LytR C-terminal domain-containing protein</fullName>
    </submittedName>
</protein>
<keyword evidence="1" id="KW-1133">Transmembrane helix</keyword>
<dbReference type="InterPro" id="IPR027381">
    <property type="entry name" value="LytR/CpsA/Psr_C"/>
</dbReference>
<accession>A0ABY8C077</accession>
<evidence type="ECO:0000256" key="1">
    <source>
        <dbReference type="SAM" id="Phobius"/>
    </source>
</evidence>
<reference evidence="3 4" key="1">
    <citation type="submission" date="2023-03" db="EMBL/GenBank/DDBJ databases">
        <title>Genome sequence of Microbacterium sp. KACC 23027.</title>
        <authorList>
            <person name="Kim S."/>
            <person name="Heo J."/>
            <person name="Kwon S.-W."/>
        </authorList>
    </citation>
    <scope>NUCLEOTIDE SEQUENCE [LARGE SCALE GENOMIC DNA]</scope>
    <source>
        <strain evidence="3 4">KACC 23027</strain>
    </source>
</reference>
<dbReference type="EMBL" id="CP119108">
    <property type="protein sequence ID" value="WEG09861.1"/>
    <property type="molecule type" value="Genomic_DNA"/>
</dbReference>
<feature type="transmembrane region" description="Helical" evidence="1">
    <location>
        <begin position="35"/>
        <end position="58"/>
    </location>
</feature>
<keyword evidence="4" id="KW-1185">Reference proteome</keyword>
<dbReference type="Gene3D" id="3.30.70.2390">
    <property type="match status" value="1"/>
</dbReference>
<keyword evidence="1" id="KW-0812">Transmembrane</keyword>